<dbReference type="EMBL" id="BGOW01000003">
    <property type="protein sequence ID" value="GBL44874.1"/>
    <property type="molecule type" value="Genomic_DNA"/>
</dbReference>
<name>A0A401JBC4_9PROT</name>
<feature type="transmembrane region" description="Helical" evidence="6">
    <location>
        <begin position="259"/>
        <end position="278"/>
    </location>
</feature>
<dbReference type="AlphaFoldDB" id="A0A401JBC4"/>
<accession>A0A401JBC4</accession>
<dbReference type="PANTHER" id="PTHR42920:SF5">
    <property type="entry name" value="EAMA DOMAIN-CONTAINING PROTEIN"/>
    <property type="match status" value="1"/>
</dbReference>
<dbReference type="Proteomes" id="UP000286806">
    <property type="component" value="Unassembled WGS sequence"/>
</dbReference>
<feature type="transmembrane region" description="Helical" evidence="6">
    <location>
        <begin position="78"/>
        <end position="98"/>
    </location>
</feature>
<dbReference type="Pfam" id="PF00892">
    <property type="entry name" value="EamA"/>
    <property type="match status" value="2"/>
</dbReference>
<feature type="domain" description="EamA" evidence="7">
    <location>
        <begin position="166"/>
        <end position="301"/>
    </location>
</feature>
<dbReference type="PANTHER" id="PTHR42920">
    <property type="entry name" value="OS03G0707200 PROTEIN-RELATED"/>
    <property type="match status" value="1"/>
</dbReference>
<dbReference type="GO" id="GO:0005886">
    <property type="term" value="C:plasma membrane"/>
    <property type="evidence" value="ECO:0007669"/>
    <property type="project" value="UniProtKB-SubCell"/>
</dbReference>
<dbReference type="InterPro" id="IPR000620">
    <property type="entry name" value="EamA_dom"/>
</dbReference>
<dbReference type="Gene3D" id="1.10.3730.20">
    <property type="match status" value="1"/>
</dbReference>
<evidence type="ECO:0000256" key="3">
    <source>
        <dbReference type="ARBA" id="ARBA00022692"/>
    </source>
</evidence>
<organism evidence="8 9">
    <name type="scientific">Sulfuriferula multivorans</name>
    <dbReference type="NCBI Taxonomy" id="1559896"/>
    <lineage>
        <taxon>Bacteria</taxon>
        <taxon>Pseudomonadati</taxon>
        <taxon>Pseudomonadota</taxon>
        <taxon>Betaproteobacteria</taxon>
        <taxon>Nitrosomonadales</taxon>
        <taxon>Sulfuricellaceae</taxon>
        <taxon>Sulfuriferula</taxon>
    </lineage>
</organism>
<feature type="transmembrane region" description="Helical" evidence="6">
    <location>
        <begin position="227"/>
        <end position="247"/>
    </location>
</feature>
<evidence type="ECO:0000256" key="6">
    <source>
        <dbReference type="SAM" id="Phobius"/>
    </source>
</evidence>
<evidence type="ECO:0000259" key="7">
    <source>
        <dbReference type="Pfam" id="PF00892"/>
    </source>
</evidence>
<gene>
    <name evidence="8" type="ORF">SFMTTN_0675</name>
</gene>
<dbReference type="InterPro" id="IPR051258">
    <property type="entry name" value="Diverse_Substrate_Transporter"/>
</dbReference>
<keyword evidence="2" id="KW-1003">Cell membrane</keyword>
<comment type="caution">
    <text evidence="8">The sequence shown here is derived from an EMBL/GenBank/DDBJ whole genome shotgun (WGS) entry which is preliminary data.</text>
</comment>
<reference evidence="8 9" key="1">
    <citation type="journal article" date="2019" name="Front. Microbiol.">
        <title>Genomes of Neutrophilic Sulfur-Oxidizing Chemolithoautotrophs Representing 9 Proteobacterial Species From 8 Genera.</title>
        <authorList>
            <person name="Watanabe T."/>
            <person name="Kojima H."/>
            <person name="Umezawa K."/>
            <person name="Hori C."/>
            <person name="Takasuka T.E."/>
            <person name="Kato Y."/>
            <person name="Fukui M."/>
        </authorList>
    </citation>
    <scope>NUCLEOTIDE SEQUENCE [LARGE SCALE GENOMIC DNA]</scope>
    <source>
        <strain evidence="8 9">TTN</strain>
    </source>
</reference>
<evidence type="ECO:0000256" key="5">
    <source>
        <dbReference type="ARBA" id="ARBA00023136"/>
    </source>
</evidence>
<evidence type="ECO:0000256" key="4">
    <source>
        <dbReference type="ARBA" id="ARBA00022989"/>
    </source>
</evidence>
<feature type="transmembrane region" description="Helical" evidence="6">
    <location>
        <begin position="12"/>
        <end position="34"/>
    </location>
</feature>
<keyword evidence="5 6" id="KW-0472">Membrane</keyword>
<keyword evidence="4 6" id="KW-1133">Transmembrane helix</keyword>
<evidence type="ECO:0000256" key="1">
    <source>
        <dbReference type="ARBA" id="ARBA00004651"/>
    </source>
</evidence>
<feature type="transmembrane region" description="Helical" evidence="6">
    <location>
        <begin position="284"/>
        <end position="302"/>
    </location>
</feature>
<feature type="transmembrane region" description="Helical" evidence="6">
    <location>
        <begin position="164"/>
        <end position="185"/>
    </location>
</feature>
<comment type="subcellular location">
    <subcellularLocation>
        <location evidence="1">Cell membrane</location>
        <topology evidence="1">Multi-pass membrane protein</topology>
    </subcellularLocation>
</comment>
<evidence type="ECO:0000256" key="2">
    <source>
        <dbReference type="ARBA" id="ARBA00022475"/>
    </source>
</evidence>
<evidence type="ECO:0000313" key="9">
    <source>
        <dbReference type="Proteomes" id="UP000286806"/>
    </source>
</evidence>
<sequence>MENSIKHVAIQHHAITGGLLALLAAIGFSAKAILVKLAYAAHVDAITLLAVRMAFSVPVFLAVAVWTNTRKQQTALTVRDWFAVVALGLIGYYLASYLDFLGLQYISAGLERLILFLYPTMVVVLSAWLYRQSIKPREQFALLLSYAGIALVFVHDAGMRGNGISTGALLVFGSALAYAIYLIGANHTIARIGATRFTAYAMTVASGASIAQFAVTHPLNDLILNERVYYLGLAMAVFSTVLPAFLISAAMRRIGAGKTALIGAIGPVSTIYLAWVFLGERVSLTQIAGSALVLAGVLAISIQRSGR</sequence>
<feature type="transmembrane region" description="Helical" evidence="6">
    <location>
        <begin position="110"/>
        <end position="128"/>
    </location>
</feature>
<dbReference type="RefSeq" id="WP_124703706.1">
    <property type="nucleotide sequence ID" value="NZ_BGOW01000003.1"/>
</dbReference>
<keyword evidence="3 6" id="KW-0812">Transmembrane</keyword>
<feature type="transmembrane region" description="Helical" evidence="6">
    <location>
        <begin position="140"/>
        <end position="158"/>
    </location>
</feature>
<dbReference type="InterPro" id="IPR037185">
    <property type="entry name" value="EmrE-like"/>
</dbReference>
<dbReference type="SUPFAM" id="SSF103481">
    <property type="entry name" value="Multidrug resistance efflux transporter EmrE"/>
    <property type="match status" value="2"/>
</dbReference>
<keyword evidence="9" id="KW-1185">Reference proteome</keyword>
<evidence type="ECO:0000313" key="8">
    <source>
        <dbReference type="EMBL" id="GBL44874.1"/>
    </source>
</evidence>
<feature type="transmembrane region" description="Helical" evidence="6">
    <location>
        <begin position="197"/>
        <end position="215"/>
    </location>
</feature>
<feature type="domain" description="EamA" evidence="7">
    <location>
        <begin position="17"/>
        <end position="153"/>
    </location>
</feature>
<protein>
    <submittedName>
        <fullName evidence="8">Permease of the drug/metabolite transporter (DMT) superfamily</fullName>
    </submittedName>
</protein>
<dbReference type="OrthoDB" id="9813617at2"/>
<feature type="transmembrane region" description="Helical" evidence="6">
    <location>
        <begin position="46"/>
        <end position="66"/>
    </location>
</feature>
<proteinExistence type="predicted"/>